<evidence type="ECO:0008006" key="6">
    <source>
        <dbReference type="Google" id="ProtNLM"/>
    </source>
</evidence>
<dbReference type="AlphaFoldDB" id="A0A255Z5X2"/>
<dbReference type="InterPro" id="IPR009270">
    <property type="entry name" value="DUF927"/>
</dbReference>
<sequence>MAHPALPEEGINQMASSNEIKARIVGAEADRASVEQVLAAIGVTAKVGGSWASCPLCGRKRTDKTFKVNESGTCQCQKCQRPKNVLDLVMEIRGHKFLDAIAFVGEVIGLPLDRNGRPGVMPAKGARPAARDFRPVQAEPRRAIPVPAGKPRRSFVAPDGQEIQTFAPREGMQAELPSRLSSVPVDREARDRGYRILLDHLALKPQHRRWLNAKRGFGDGLIDRRLYRSLPKVADMAAAVDAAVAEMGIEVAVALPGLVVREVGGKPCWMLGARYSGSKDGGFPNQGETGDGLLTPVMDADGLVVALRVRSHVPSENGGWDKKVTWMSSNYAGGASPGAPFHHAVPGQLVDASTILVTEGEDKAQAAAEHFGCRALSLPGLNPAAGEAIVRELELVLSRYGDEIRAVGIALDMDPPSNLNATRDAFITISIVREFCARRGLEFAVGSWDGVKGKGIDDAIRAGAEADWLTGPEIDEHLTLLKGDREIELPRRNAGPAAGPDLLAELDVPVWDGSEDQAGAGELYRYDADGMPTGPVGWATSDPPAPGEAMQPAGQPNDETEADPGDFFAHLDAGPGDAPLPELNDLAVKDGQAGDVGGQVGLLNRGQMADRPGLPEVAFKLVGCPRFSVGRDGIFLSLGEDRGSRSVTMDPIVPVAVSRNLETGEEELVVMHWRRGAPGRWVTLRMDARILASRNHLAALAAHGLEVNIQNAGDLSLYLSVVFRLNGHLLPVMYSTSRMGLQEVDGRWMCLLGDRCISAAGVTAASRSDTGALAGALSFKPTGAGETALADIFSTKGTIDGQRELMALVAGFPKARVILNAALAASVVTLARRPGFVLDVYAPNGSSKSTLTRLAASTYGRADDSGGHVGQEIPWSSTLPSMELRGGTLGGLPMYIDDSKHLAGHGGGEKASSLIYTVGGGGKLRAEMGGTGTRSKKVMQTVAISTGESALAGLLPANDGGAKTRLLHVGHPIPVKSPEMAAVADKIKAGVHRHFGHLGTEWMAFLLSKLEAHDAHSSPGAFAKLLNDAIDAETMRLARKAPGHLSAARLAGYAAAINVAAGLASMCTVNMLDGSAVGLYPWEQELVDTVEYPEGGAPPAGVPVGRVVDGDIWAGMLEHAEDSAGDLKALDSVYAWAVANQTAFGGRFDPEKDRPRELLGVWKQDTREKPWVALYILLPALEGYLKQQGFVPSQVLAAWKEKGITKCDPGRVTTKSVCIAGSYPRVVAIKREALMAQENGEGQAPQRELALG</sequence>
<keyword evidence="5" id="KW-1185">Reference proteome</keyword>
<dbReference type="Proteomes" id="UP000216998">
    <property type="component" value="Unassembled WGS sequence"/>
</dbReference>
<comment type="caution">
    <text evidence="4">The sequence shown here is derived from an EMBL/GenBank/DDBJ whole genome shotgun (WGS) entry which is preliminary data.</text>
</comment>
<gene>
    <name evidence="4" type="ORF">CHU95_03420</name>
</gene>
<feature type="domain" description="DUF927" evidence="2">
    <location>
        <begin position="646"/>
        <end position="932"/>
    </location>
</feature>
<evidence type="ECO:0000256" key="1">
    <source>
        <dbReference type="SAM" id="MobiDB-lite"/>
    </source>
</evidence>
<dbReference type="Gene3D" id="3.90.580.10">
    <property type="entry name" value="Zinc finger, CHC2-type domain"/>
    <property type="match status" value="1"/>
</dbReference>
<evidence type="ECO:0000259" key="3">
    <source>
        <dbReference type="Pfam" id="PF18662"/>
    </source>
</evidence>
<dbReference type="RefSeq" id="WP_094453753.1">
    <property type="nucleotide sequence ID" value="NZ_NOXU01000020.1"/>
</dbReference>
<protein>
    <recommendedName>
        <fullName evidence="6">DUF927 domain-containing protein</fullName>
    </recommendedName>
</protein>
<feature type="region of interest" description="Disordered" evidence="1">
    <location>
        <begin position="538"/>
        <end position="562"/>
    </location>
</feature>
<name>A0A255Z5X2_9PROT</name>
<dbReference type="OrthoDB" id="2665710at2"/>
<dbReference type="EMBL" id="NOXU01000020">
    <property type="protein sequence ID" value="OYQ36832.1"/>
    <property type="molecule type" value="Genomic_DNA"/>
</dbReference>
<evidence type="ECO:0000313" key="5">
    <source>
        <dbReference type="Proteomes" id="UP000216998"/>
    </source>
</evidence>
<dbReference type="Pfam" id="PF06048">
    <property type="entry name" value="DUF927"/>
    <property type="match status" value="1"/>
</dbReference>
<dbReference type="InterPro" id="IPR040538">
    <property type="entry name" value="Cch_HTH"/>
</dbReference>
<dbReference type="GO" id="GO:0003677">
    <property type="term" value="F:DNA binding"/>
    <property type="evidence" value="ECO:0007669"/>
    <property type="project" value="InterPro"/>
</dbReference>
<evidence type="ECO:0000313" key="4">
    <source>
        <dbReference type="EMBL" id="OYQ36832.1"/>
    </source>
</evidence>
<dbReference type="InterPro" id="IPR036977">
    <property type="entry name" value="DNA_primase_Znf_CHC2"/>
</dbReference>
<dbReference type="GO" id="GO:0006260">
    <property type="term" value="P:DNA replication"/>
    <property type="evidence" value="ECO:0007669"/>
    <property type="project" value="InterPro"/>
</dbReference>
<reference evidence="4 5" key="1">
    <citation type="submission" date="2017-07" db="EMBL/GenBank/DDBJ databases">
        <title>Niveispirillum cyanobacteriorum sp. nov., isolated from cyanobacterial aggregates in a eutrophic lake.</title>
        <authorList>
            <person name="Cai H."/>
        </authorList>
    </citation>
    <scope>NUCLEOTIDE SEQUENCE [LARGE SCALE GENOMIC DNA]</scope>
    <source>
        <strain evidence="5">TH1-14</strain>
    </source>
</reference>
<dbReference type="GO" id="GO:0008270">
    <property type="term" value="F:zinc ion binding"/>
    <property type="evidence" value="ECO:0007669"/>
    <property type="project" value="InterPro"/>
</dbReference>
<accession>A0A255Z5X2</accession>
<feature type="domain" description="Cch helix turn helix" evidence="3">
    <location>
        <begin position="1128"/>
        <end position="1217"/>
    </location>
</feature>
<dbReference type="Pfam" id="PF18662">
    <property type="entry name" value="HTH_56"/>
    <property type="match status" value="1"/>
</dbReference>
<organism evidence="4 5">
    <name type="scientific">Niveispirillum lacus</name>
    <dbReference type="NCBI Taxonomy" id="1981099"/>
    <lineage>
        <taxon>Bacteria</taxon>
        <taxon>Pseudomonadati</taxon>
        <taxon>Pseudomonadota</taxon>
        <taxon>Alphaproteobacteria</taxon>
        <taxon>Rhodospirillales</taxon>
        <taxon>Azospirillaceae</taxon>
        <taxon>Niveispirillum</taxon>
    </lineage>
</organism>
<evidence type="ECO:0000259" key="2">
    <source>
        <dbReference type="Pfam" id="PF06048"/>
    </source>
</evidence>
<dbReference type="SUPFAM" id="SSF57783">
    <property type="entry name" value="Zinc beta-ribbon"/>
    <property type="match status" value="1"/>
</dbReference>
<proteinExistence type="predicted"/>